<dbReference type="PANTHER" id="PTHR12338:SF5">
    <property type="entry name" value="ANTIGEN 43-RELATED"/>
    <property type="match status" value="1"/>
</dbReference>
<dbReference type="SUPFAM" id="SSF51126">
    <property type="entry name" value="Pectin lyase-like"/>
    <property type="match status" value="1"/>
</dbReference>
<dbReference type="EMBL" id="JBHRXK010000001">
    <property type="protein sequence ID" value="MFC3550053.1"/>
    <property type="molecule type" value="Genomic_DNA"/>
</dbReference>
<evidence type="ECO:0000313" key="4">
    <source>
        <dbReference type="Proteomes" id="UP001595740"/>
    </source>
</evidence>
<dbReference type="InterPro" id="IPR008638">
    <property type="entry name" value="FhaB/CdiA-like_TPS"/>
</dbReference>
<evidence type="ECO:0000259" key="2">
    <source>
        <dbReference type="SMART" id="SM00912"/>
    </source>
</evidence>
<dbReference type="PANTHER" id="PTHR12338">
    <property type="entry name" value="AUTOTRANSPORTER"/>
    <property type="match status" value="1"/>
</dbReference>
<keyword evidence="4" id="KW-1185">Reference proteome</keyword>
<protein>
    <submittedName>
        <fullName evidence="3">Filamentous hemagglutinin N-terminal domain-containing protein</fullName>
    </submittedName>
</protein>
<keyword evidence="1" id="KW-0732">Signal</keyword>
<gene>
    <name evidence="3" type="ORF">ACFOLC_03400</name>
</gene>
<dbReference type="SMART" id="SM00912">
    <property type="entry name" value="Haemagg_act"/>
    <property type="match status" value="1"/>
</dbReference>
<proteinExistence type="predicted"/>
<comment type="caution">
    <text evidence="3">The sequence shown here is derived from an EMBL/GenBank/DDBJ whole genome shotgun (WGS) entry which is preliminary data.</text>
</comment>
<name>A0ABV7RLN8_9GAMM</name>
<dbReference type="InterPro" id="IPR043709">
    <property type="entry name" value="DUF5649"/>
</dbReference>
<feature type="domain" description="Filamentous haemagglutinin FhaB/tRNA nuclease CdiA-like TPS" evidence="2">
    <location>
        <begin position="51"/>
        <end position="159"/>
    </location>
</feature>
<dbReference type="NCBIfam" id="TIGR01901">
    <property type="entry name" value="adhes_NPXG"/>
    <property type="match status" value="1"/>
</dbReference>
<dbReference type="InterPro" id="IPR012334">
    <property type="entry name" value="Pectin_lyas_fold"/>
</dbReference>
<feature type="chain" id="PRO_5045337325" evidence="1">
    <location>
        <begin position="43"/>
        <end position="2630"/>
    </location>
</feature>
<dbReference type="Pfam" id="PF18886">
    <property type="entry name" value="DUF5649"/>
    <property type="match status" value="21"/>
</dbReference>
<dbReference type="Proteomes" id="UP001595740">
    <property type="component" value="Unassembled WGS sequence"/>
</dbReference>
<evidence type="ECO:0000313" key="3">
    <source>
        <dbReference type="EMBL" id="MFC3550053.1"/>
    </source>
</evidence>
<dbReference type="Gene3D" id="2.160.20.10">
    <property type="entry name" value="Single-stranded right-handed beta-helix, Pectin lyase-like"/>
    <property type="match status" value="1"/>
</dbReference>
<organism evidence="3 4">
    <name type="scientific">Lysobacter cavernae</name>
    <dbReference type="NCBI Taxonomy" id="1685901"/>
    <lineage>
        <taxon>Bacteria</taxon>
        <taxon>Pseudomonadati</taxon>
        <taxon>Pseudomonadota</taxon>
        <taxon>Gammaproteobacteria</taxon>
        <taxon>Lysobacterales</taxon>
        <taxon>Lysobacteraceae</taxon>
        <taxon>Lysobacter</taxon>
    </lineage>
</organism>
<accession>A0ABV7RLN8</accession>
<dbReference type="InterPro" id="IPR050909">
    <property type="entry name" value="Bact_Autotransporter_VF"/>
</dbReference>
<dbReference type="InterPro" id="IPR011050">
    <property type="entry name" value="Pectin_lyase_fold/virulence"/>
</dbReference>
<feature type="signal peptide" evidence="1">
    <location>
        <begin position="1"/>
        <end position="42"/>
    </location>
</feature>
<dbReference type="RefSeq" id="WP_386757512.1">
    <property type="nucleotide sequence ID" value="NZ_JBHRXK010000001.1"/>
</dbReference>
<reference evidence="4" key="1">
    <citation type="journal article" date="2019" name="Int. J. Syst. Evol. Microbiol.">
        <title>The Global Catalogue of Microorganisms (GCM) 10K type strain sequencing project: providing services to taxonomists for standard genome sequencing and annotation.</title>
        <authorList>
            <consortium name="The Broad Institute Genomics Platform"/>
            <consortium name="The Broad Institute Genome Sequencing Center for Infectious Disease"/>
            <person name="Wu L."/>
            <person name="Ma J."/>
        </authorList>
    </citation>
    <scope>NUCLEOTIDE SEQUENCE [LARGE SCALE GENOMIC DNA]</scope>
    <source>
        <strain evidence="4">KCTC 42875</strain>
    </source>
</reference>
<sequence>MHTHVLTAQAAHRSQRLSPRPTHLALALAAAIVALAPGAALAQAVPTLPVGSGVPVYGVGSVSSDGSTVMTIKQTSDRMVMNWQSFDVGQFARVDFEQPGTNAAVLNLVHGGILSQINGTLTADGQVFLLNPAGVIFGSDAQISVAGLVASTLGTDPVEFMAGTYRFDAGGAVAEVLNRGSIAAAAGGVTLVGGSVVNQGLIQATAGNINLVGADAVTLSFESGGFSVVIDKALQSKLASVAINNTGSLIAPGRVITLQASAAQGVFDNLINLGGTVRANGILPGDNDGSVALIAHGAGQLAVGGGGGINVDSGSISFSTDQSVQQTGAYTVGSLGGTIGGDASFSNSGNRIAALDSLDVSGNLALSNAIDLAQTGALSVGGTSNFNLASHALTLTNAGNDFQGAVNLTGGNTQIADSNALTLGTVQTGNLTATSAGALNLGSGTVAGALNANSNNGAIGQNGALTVTGTSRIDAGSGAITLANAGNDFGGAASLSGNGISLVDSNDLEIAALNNDSNTAVSLIADGSLLLPTSAIATGSSDLTLVARNGMLGMNGALSGRNLSLTGGNGLNLNGDVVASGNLALTTSNAAIVQLAGGVTVGGTSAIDAGAGAITLTNLGNDFLGTVNLAGGNTQIVDSNALTLGTVQTGSLTASASTLNLGSGTVAGVLNANGNNGVIGQSGALTVVGTSNLNAGTGAINLANAGNDFQGAVSLIGGNTQVVDGNALALGAVATGNLSATSTGALNLGSGAVAGALNAASNNGAISQSGALSVAGTSHINAGTGAITLVNAGNDFQGVVNVAGGNTQVVDNSALTLGAVQTGNLTATSTGALNLGTGTIAGALNAASHNGAIGQSGALTVAGTSRIDAGTGAITLANTGNDFRGAVSLAGGNTQLVDSNALMLGTVATGSLDATSAAALNLGSGTVAGALNAASNNGAIGQSGALTVAGTSRIDAGTGAITLANTGNDFRGAVSLAGGNTQLVDSNALTLGTVAIGSLDATSAAALNLGSGTVAGALNATSHNGAIGQSGALTVVGASHINAGTGAITLANAGNDFQGTINLAGGNTQVVDSNALTLGALATGNLAATSTGALSLGSGTVAGALNATSNNGAIGQSGALTVVGASHINAGTGAITLTNAGNDFQDTVSLIGGNMQVVDGNALALGAVATGNLSATSTGALNLGSGAVAGALNTASNNGAISQSGALSVTGTSHINAGTGAITLVNAGNDFRGAVSLAGGNTQLVDSNALTLGTVAIGSLDATSAAALNLGSGTVAGALNATSHNGAIGQSGALTVVGASHINAGTGAITLANAGNDFQGTINLAGGNTQVVDSNALTLGALATGNLAATSTGALSLGSGTVAGALNATSNNGAIDQNGALSVVGASRIDAGTGAITLANAGNDFQGAVSLSGGATQVVDSNALTLGTVATGDLSATSTGSLNLGSGSVAGVLNAASHNGAIGQSGALSVAGASNVDAGNGVITLANVGNDFQGAVSLNGGATQIVDVNALTLGAMATGDFSATSTGVLNLGNGIVAGALNANSNNGAIGQSGALTVVGASHINAGTGAITLTNAGNDFQGTVNLAGGNTHVVDSNALTLGTVATGNLAATSTGALNLGSGTVAEVLNATSNNGAIGQSGALTVSGASNLNAGAGAITLTNAGNDFNGAVSLSGGATQIVDSNSLTLGAVVTGDLSATGTGALNLGSGTVNGTLDATSNNGAIGQTGALSISGTSSINAGSGAMTLDNAGNDFGGAASVTGNGIRLTDRNDLVVATLNNGNNAEVSLIADRSLILPVTPIATGGDLTLIARQGTLGVRGALSGNNLTLAGGGGLSLDHDVTAAGNLALTSADAAIVQQAGVLTVGGNSTLDAGSGAITLTNAGNHFAGAVNIRGGAVNLRDSGALTLGTLTAGSLTVDSTGALNLGNGTVNGTLSATSYNGAIGQNGALSVSGASSVNAGTDTITLTNAGNDFQGAVSLSGDNTQIVDSNALTLGTVATGDLDATSAGALNLGYGTVDGTLNATSHNGAIGQNGALSVTGASSINAGTGAITLTNAGNDFQDVVGLSGDSSHIRDANALTLGALATGSLNVASDGALNLGQGTVAGDLRSDSGGTVSQRGALNVSGSSTINSGGAAIVLADAGNDFGSALNLNGGSVTVRDRNALILGNLAVGALTVTSDGALSLGQGSIGGDLVGRSDGGAAGAGAGSGSRIGAASVTTQALSGGDITQGGALSVVGSSTLEAGTGSIVLDNAGNDFQGVLQANGGNVTIVDRNDLAVMAQASGALALSAAGNLDMVGALSGGNIALSSGSDLILDHDVASAGSLQLSSGGTITQSAGTLTAAQLRGSAGGTATLTGDNAIAALGDFSASQLSLRTLGDLAVNGAVAVDGAMRLSAGGSLAIDGAIGGTNLWLQAEGNLSEGNDGRITADTLSGSVGGRTQLGGRDQVIDNRIGTLGDFASPGGFSLSNGQSLTLASLNGSAYTVNAGTAPLYLSVRGDLLQHGTTWLYNGAGVYSASGRIGTAANPIYVTGVNNQTVAAIGVPPAYFYAFTADGALLGIDGESGMNVPASAFASRAQSSSNRTIAFVDLSAANANYRAFGLVQPGIRLPADQLPACDIDDPDADCEQD</sequence>
<evidence type="ECO:0000256" key="1">
    <source>
        <dbReference type="SAM" id="SignalP"/>
    </source>
</evidence>